<feature type="coiled-coil region" evidence="1">
    <location>
        <begin position="427"/>
        <end position="475"/>
    </location>
</feature>
<reference evidence="4" key="2">
    <citation type="submission" date="2011-02" db="EMBL/GenBank/DDBJ databases">
        <authorList>
            <person name="MacLean D."/>
        </authorList>
    </citation>
    <scope>NUCLEOTIDE SEQUENCE</scope>
</reference>
<proteinExistence type="predicted"/>
<keyword evidence="1" id="KW-0175">Coiled coil</keyword>
<feature type="compositionally biased region" description="Polar residues" evidence="2">
    <location>
        <begin position="88"/>
        <end position="98"/>
    </location>
</feature>
<dbReference type="SUPFAM" id="SSF50729">
    <property type="entry name" value="PH domain-like"/>
    <property type="match status" value="1"/>
</dbReference>
<evidence type="ECO:0000256" key="1">
    <source>
        <dbReference type="SAM" id="Coils"/>
    </source>
</evidence>
<feature type="region of interest" description="Disordered" evidence="2">
    <location>
        <begin position="66"/>
        <end position="103"/>
    </location>
</feature>
<feature type="domain" description="PH" evidence="3">
    <location>
        <begin position="971"/>
        <end position="1080"/>
    </location>
</feature>
<dbReference type="HOGENOM" id="CLU_296767_0_0_1"/>
<evidence type="ECO:0000259" key="3">
    <source>
        <dbReference type="SMART" id="SM00233"/>
    </source>
</evidence>
<sequence>MTVQIGNLQYMRSSSRSDNMLERFRAPAIEQEYRHLYKKKLSNESYRIANDNYGLSCERLSDVQPITHSASPSETSQKLSCEIRDSQTSKADSASGDVSSPVEERHAMIFSSEEATKEKIADASDIISDEDIIEQVKILTKYENASMLPSGELLVLPPDWCVRESRTLAGYKYFVSPTGESQWIRPPVKTGYGYNFVREIEVNFGVGRLGLNLKHITSDPGAIFTDLIVYIADFYKLRNGMPSPAELYNWSMKPENRICIGMRMTAIDHLPLNGYTYAEVLDTLNRAARPVRIKFADVSRGIVGRVASESRADTSGEEEKKVAAAKQQSLHLEYLQTSVFFEVQIEVWQIQKGTMEQRLQELAGKQNVAQREIDVWSQNLDSLKEDAEKLKCEEVQHSNYIELLRREKEGRVGSSEERRALVLIERNKTLTAEVEAMSAEYERLRERQSVLQRERSTLEKTVVQANRNKDEQKELSTELEEFAYLAYEIDVQNLKMTNDGVSVQEQIKQAKNDLMAQIEWESATVKRFGAEIQQFRRKSKAIDASSKQFNDIISGRKAPRLVFLERKIENLRQQLRHTLSSERRVSYASQFDDDTDMTKSQQAQLKQELKIALEELRTFGDVPETASRNPETQAKKDGFHNLVSASSRKSRGDVQETMETSTSDDDTPISIADRTINDHLDSLQRHVANDEQLHCDSIRSRISQLRTNLHDTVKQLARAAATKDSKRISELSSLRISLKEEMRSTENEYNRLTHTWLEPDISKPRTASDGFGRFRHSLPPPRSLGQRALSIPFNSDHSNEEAHCQTTIRAQTSSTLDDGLYDRSMGTESRSKRTFSLTRMRGSRISMKRLNRRPSGTEKDLRVVKSDIEAQLRDLDSSMSKVSSGDDIGELQRHRSHLKKELETVSARLEEESILLVSTDTRESSFHRFSVRASRKRSIEKAGKEAPFVKPVAEASIRPSELPVAYTDTVMTKQGNLMKHPRRAQDKGLFGNLTLRGAQERWCEIDPSGLLKYYRRQEDIEPRGTFPLGDSSLEIVYDAVNNKSKAFTISVTTQQIRFQAKSHEDMLDRIVTMMKILPKKEQLPFEMKCERPSTFSKKYRTTANVVFITHNSLSHLL</sequence>
<dbReference type="CDD" id="cd00201">
    <property type="entry name" value="WW"/>
    <property type="match status" value="1"/>
</dbReference>
<protein>
    <submittedName>
        <fullName evidence="4">Uncharacterized protein AlNc14C113G6448</fullName>
    </submittedName>
</protein>
<dbReference type="InterPro" id="IPR011993">
    <property type="entry name" value="PH-like_dom_sf"/>
</dbReference>
<organism evidence="4">
    <name type="scientific">Albugo laibachii Nc14</name>
    <dbReference type="NCBI Taxonomy" id="890382"/>
    <lineage>
        <taxon>Eukaryota</taxon>
        <taxon>Sar</taxon>
        <taxon>Stramenopiles</taxon>
        <taxon>Oomycota</taxon>
        <taxon>Peronosporomycetes</taxon>
        <taxon>Albuginales</taxon>
        <taxon>Albuginaceae</taxon>
        <taxon>Albugo</taxon>
    </lineage>
</organism>
<dbReference type="SMART" id="SM00233">
    <property type="entry name" value="PH"/>
    <property type="match status" value="1"/>
</dbReference>
<feature type="compositionally biased region" description="Polar residues" evidence="2">
    <location>
        <begin position="66"/>
        <end position="79"/>
    </location>
</feature>
<reference evidence="4" key="1">
    <citation type="journal article" date="2011" name="PLoS Biol.">
        <title>Gene gain and loss during evolution of obligate parasitism in the white rust pathogen of Arabidopsis thaliana.</title>
        <authorList>
            <person name="Kemen E."/>
            <person name="Gardiner A."/>
            <person name="Schultz-Larsen T."/>
            <person name="Kemen A.C."/>
            <person name="Balmuth A.L."/>
            <person name="Robert-Seilaniantz A."/>
            <person name="Bailey K."/>
            <person name="Holub E."/>
            <person name="Studholme D.J."/>
            <person name="Maclean D."/>
            <person name="Jones J.D."/>
        </authorList>
    </citation>
    <scope>NUCLEOTIDE SEQUENCE</scope>
</reference>
<dbReference type="AlphaFoldDB" id="F0WIQ6"/>
<accession>F0WIQ6</accession>
<dbReference type="InterPro" id="IPR001849">
    <property type="entry name" value="PH_domain"/>
</dbReference>
<feature type="coiled-coil region" evidence="1">
    <location>
        <begin position="728"/>
        <end position="755"/>
    </location>
</feature>
<evidence type="ECO:0000256" key="2">
    <source>
        <dbReference type="SAM" id="MobiDB-lite"/>
    </source>
</evidence>
<dbReference type="EMBL" id="FR824158">
    <property type="protein sequence ID" value="CCA21148.1"/>
    <property type="molecule type" value="Genomic_DNA"/>
</dbReference>
<feature type="coiled-coil region" evidence="1">
    <location>
        <begin position="366"/>
        <end position="393"/>
    </location>
</feature>
<gene>
    <name evidence="4" type="primary">AlNc14C113G6448</name>
    <name evidence="4" type="ORF">ALNC14_072910</name>
</gene>
<dbReference type="Gene3D" id="2.30.29.30">
    <property type="entry name" value="Pleckstrin-homology domain (PH domain)/Phosphotyrosine-binding domain (PTB)"/>
    <property type="match status" value="1"/>
</dbReference>
<name>F0WIQ6_9STRA</name>
<dbReference type="InterPro" id="IPR001202">
    <property type="entry name" value="WW_dom"/>
</dbReference>
<feature type="region of interest" description="Disordered" evidence="2">
    <location>
        <begin position="644"/>
        <end position="669"/>
    </location>
</feature>
<evidence type="ECO:0000313" key="4">
    <source>
        <dbReference type="EMBL" id="CCA21148.1"/>
    </source>
</evidence>